<keyword evidence="3 9" id="KW-0812">Transmembrane</keyword>
<gene>
    <name evidence="11" type="ORF">ZIOFF_015912</name>
</gene>
<keyword evidence="6" id="KW-0333">Golgi apparatus</keyword>
<dbReference type="GO" id="GO:0015031">
    <property type="term" value="P:protein transport"/>
    <property type="evidence" value="ECO:0007669"/>
    <property type="project" value="UniProtKB-KW"/>
</dbReference>
<dbReference type="AlphaFoldDB" id="A0A8J5HRX0"/>
<keyword evidence="2" id="KW-0813">Transport</keyword>
<dbReference type="InterPro" id="IPR010989">
    <property type="entry name" value="SNARE"/>
</dbReference>
<keyword evidence="12" id="KW-1185">Reference proteome</keyword>
<evidence type="ECO:0000256" key="6">
    <source>
        <dbReference type="ARBA" id="ARBA00023034"/>
    </source>
</evidence>
<comment type="caution">
    <text evidence="11">The sequence shown here is derived from an EMBL/GenBank/DDBJ whole genome shotgun (WGS) entry which is preliminary data.</text>
</comment>
<dbReference type="PANTHER" id="PTHR34949:SF3">
    <property type="entry name" value="OS08G0244100 PROTEIN"/>
    <property type="match status" value="1"/>
</dbReference>
<evidence type="ECO:0000313" key="12">
    <source>
        <dbReference type="Proteomes" id="UP000734854"/>
    </source>
</evidence>
<name>A0A8J5HRX0_ZINOF</name>
<protein>
    <recommendedName>
        <fullName evidence="10">Syntaxin 6/10/61 N-terminal domain-containing protein</fullName>
    </recommendedName>
</protein>
<evidence type="ECO:0000256" key="8">
    <source>
        <dbReference type="ARBA" id="ARBA00037801"/>
    </source>
</evidence>
<organism evidence="11 12">
    <name type="scientific">Zingiber officinale</name>
    <name type="common">Ginger</name>
    <name type="synonym">Amomum zingiber</name>
    <dbReference type="NCBI Taxonomy" id="94328"/>
    <lineage>
        <taxon>Eukaryota</taxon>
        <taxon>Viridiplantae</taxon>
        <taxon>Streptophyta</taxon>
        <taxon>Embryophyta</taxon>
        <taxon>Tracheophyta</taxon>
        <taxon>Spermatophyta</taxon>
        <taxon>Magnoliopsida</taxon>
        <taxon>Liliopsida</taxon>
        <taxon>Zingiberales</taxon>
        <taxon>Zingiberaceae</taxon>
        <taxon>Zingiber</taxon>
    </lineage>
</organism>
<feature type="transmembrane region" description="Helical" evidence="9">
    <location>
        <begin position="308"/>
        <end position="328"/>
    </location>
</feature>
<evidence type="ECO:0000256" key="1">
    <source>
        <dbReference type="ARBA" id="ARBA00009063"/>
    </source>
</evidence>
<reference evidence="11 12" key="1">
    <citation type="submission" date="2020-08" db="EMBL/GenBank/DDBJ databases">
        <title>Plant Genome Project.</title>
        <authorList>
            <person name="Zhang R.-G."/>
        </authorList>
    </citation>
    <scope>NUCLEOTIDE SEQUENCE [LARGE SCALE GENOMIC DNA]</scope>
    <source>
        <tissue evidence="11">Rhizome</tissue>
    </source>
</reference>
<sequence length="330" mass="38228">MAAGGSFDQWQKDAFFTAAEEVQESADTLESFYRMWMRNHKVRFDSEASDELQRELQTALGTAKWQWLLALMQLEDFGKAVQMNHRSLSSEDTAVIRHKQFLSVIGSQIMRIEKGLNGSLIEEGKQPLRWVQLDKQERDDLADFLSGVPSDRRQAKHVDRYCYDSPWSYDSECMLNKRDAFEVVNKESYERKATEVEQSRGQINPLSSSEAGDWKIVIADEETENTPVETRSEGLTHISDKIWKSKTRRHDLSYYLKGVTRFIQRVNGMNARIRNCSNVSTSQHLIGKVGAFRRRTDEARQQMHVLRYLWMTCLLLLSIVLVIPFVLYSA</sequence>
<dbReference type="Pfam" id="PF09177">
    <property type="entry name" value="STX6_10_61_N"/>
    <property type="match status" value="1"/>
</dbReference>
<evidence type="ECO:0000256" key="4">
    <source>
        <dbReference type="ARBA" id="ARBA00022927"/>
    </source>
</evidence>
<dbReference type="FunFam" id="1.20.58.90:FF:000004">
    <property type="entry name" value="Syntaxin 10"/>
    <property type="match status" value="1"/>
</dbReference>
<dbReference type="GO" id="GO:0016020">
    <property type="term" value="C:membrane"/>
    <property type="evidence" value="ECO:0007669"/>
    <property type="project" value="InterPro"/>
</dbReference>
<proteinExistence type="inferred from homology"/>
<dbReference type="GO" id="GO:0005794">
    <property type="term" value="C:Golgi apparatus"/>
    <property type="evidence" value="ECO:0007669"/>
    <property type="project" value="UniProtKB-SubCell"/>
</dbReference>
<dbReference type="GO" id="GO:0048193">
    <property type="term" value="P:Golgi vesicle transport"/>
    <property type="evidence" value="ECO:0007669"/>
    <property type="project" value="InterPro"/>
</dbReference>
<evidence type="ECO:0000256" key="3">
    <source>
        <dbReference type="ARBA" id="ARBA00022692"/>
    </source>
</evidence>
<keyword evidence="7 9" id="KW-0472">Membrane</keyword>
<evidence type="ECO:0000256" key="2">
    <source>
        <dbReference type="ARBA" id="ARBA00022448"/>
    </source>
</evidence>
<dbReference type="Proteomes" id="UP000734854">
    <property type="component" value="Unassembled WGS sequence"/>
</dbReference>
<keyword evidence="4" id="KW-0653">Protein transport</keyword>
<evidence type="ECO:0000313" key="11">
    <source>
        <dbReference type="EMBL" id="KAG6525939.1"/>
    </source>
</evidence>
<evidence type="ECO:0000256" key="9">
    <source>
        <dbReference type="SAM" id="Phobius"/>
    </source>
</evidence>
<dbReference type="Gene3D" id="1.20.58.90">
    <property type="match status" value="1"/>
</dbReference>
<accession>A0A8J5HRX0</accession>
<evidence type="ECO:0000256" key="7">
    <source>
        <dbReference type="ARBA" id="ARBA00023136"/>
    </source>
</evidence>
<comment type="similarity">
    <text evidence="1">Belongs to the syntaxin family.</text>
</comment>
<evidence type="ECO:0000259" key="10">
    <source>
        <dbReference type="Pfam" id="PF09177"/>
    </source>
</evidence>
<dbReference type="InterPro" id="IPR015260">
    <property type="entry name" value="Syntaxin-6/10/61_N"/>
</dbReference>
<comment type="subcellular location">
    <subcellularLocation>
        <location evidence="8">Golgi apparatus</location>
        <location evidence="8">trans-Golgi network membrane</location>
        <topology evidence="8">Single-pass type IV membrane protein</topology>
    </subcellularLocation>
</comment>
<keyword evidence="5 9" id="KW-1133">Transmembrane helix</keyword>
<evidence type="ECO:0000256" key="5">
    <source>
        <dbReference type="ARBA" id="ARBA00022989"/>
    </source>
</evidence>
<feature type="domain" description="Syntaxin 6/10/61 N-terminal" evidence="10">
    <location>
        <begin position="13"/>
        <end position="112"/>
    </location>
</feature>
<dbReference type="CDD" id="cd21442">
    <property type="entry name" value="SNARE_NTD_STX6-like"/>
    <property type="match status" value="1"/>
</dbReference>
<dbReference type="PANTHER" id="PTHR34949">
    <property type="entry name" value="OS05G0443700 PROTEIN"/>
    <property type="match status" value="1"/>
</dbReference>
<dbReference type="SUPFAM" id="SSF47661">
    <property type="entry name" value="t-snare proteins"/>
    <property type="match status" value="1"/>
</dbReference>
<dbReference type="EMBL" id="JACMSC010000004">
    <property type="protein sequence ID" value="KAG6525939.1"/>
    <property type="molecule type" value="Genomic_DNA"/>
</dbReference>